<protein>
    <submittedName>
        <fullName evidence="2">GNAT family N-acetyltransferase</fullName>
    </submittedName>
</protein>
<dbReference type="InterPro" id="IPR036527">
    <property type="entry name" value="SCP2_sterol-bd_dom_sf"/>
</dbReference>
<dbReference type="PROSITE" id="PS51186">
    <property type="entry name" value="GNAT"/>
    <property type="match status" value="1"/>
</dbReference>
<dbReference type="SUPFAM" id="SSF55729">
    <property type="entry name" value="Acyl-CoA N-acyltransferases (Nat)"/>
    <property type="match status" value="1"/>
</dbReference>
<dbReference type="EMBL" id="JABZMK010000097">
    <property type="protein sequence ID" value="MBF1130099.1"/>
    <property type="molecule type" value="Genomic_DNA"/>
</dbReference>
<dbReference type="InterPro" id="IPR041380">
    <property type="entry name" value="Acetyltransf_17"/>
</dbReference>
<reference evidence="2" key="1">
    <citation type="submission" date="2020-04" db="EMBL/GenBank/DDBJ databases">
        <title>Deep metagenomics examines the oral microbiome during advanced dental caries in children, revealing novel taxa and co-occurrences with host molecules.</title>
        <authorList>
            <person name="Baker J.L."/>
            <person name="Morton J.T."/>
            <person name="Dinis M."/>
            <person name="Alvarez R."/>
            <person name="Tran N.C."/>
            <person name="Knight R."/>
            <person name="Edlund A."/>
        </authorList>
    </citation>
    <scope>NUCLEOTIDE SEQUENCE</scope>
    <source>
        <strain evidence="2">JCVI_32_bin.14</strain>
    </source>
</reference>
<accession>A0A930B6Z9</accession>
<evidence type="ECO:0000313" key="3">
    <source>
        <dbReference type="Proteomes" id="UP000757890"/>
    </source>
</evidence>
<dbReference type="PANTHER" id="PTHR37817:SF1">
    <property type="entry name" value="N-ACETYLTRANSFERASE EIS"/>
    <property type="match status" value="1"/>
</dbReference>
<dbReference type="InterPro" id="IPR025559">
    <property type="entry name" value="Eis_dom"/>
</dbReference>
<dbReference type="Gene3D" id="3.40.630.30">
    <property type="match status" value="2"/>
</dbReference>
<gene>
    <name evidence="2" type="ORF">HXL70_08715</name>
</gene>
<dbReference type="PANTHER" id="PTHR37817">
    <property type="entry name" value="N-ACETYLTRANSFERASE EIS"/>
    <property type="match status" value="1"/>
</dbReference>
<name>A0A930B6Z9_9FIRM</name>
<dbReference type="Pfam" id="PF13530">
    <property type="entry name" value="SCP2_2"/>
    <property type="match status" value="1"/>
</dbReference>
<dbReference type="Proteomes" id="UP000757890">
    <property type="component" value="Unassembled WGS sequence"/>
</dbReference>
<dbReference type="GO" id="GO:0034069">
    <property type="term" value="F:aminoglycoside N-acetyltransferase activity"/>
    <property type="evidence" value="ECO:0007669"/>
    <property type="project" value="TreeGrafter"/>
</dbReference>
<feature type="domain" description="N-acetyltransferase" evidence="1">
    <location>
        <begin position="1"/>
        <end position="143"/>
    </location>
</feature>
<evidence type="ECO:0000259" key="1">
    <source>
        <dbReference type="PROSITE" id="PS51186"/>
    </source>
</evidence>
<dbReference type="Gene3D" id="3.30.1050.10">
    <property type="entry name" value="SCP2 sterol-binding domain"/>
    <property type="match status" value="1"/>
</dbReference>
<dbReference type="InterPro" id="IPR000182">
    <property type="entry name" value="GNAT_dom"/>
</dbReference>
<dbReference type="AlphaFoldDB" id="A0A930B6Z9"/>
<dbReference type="CDD" id="cd04301">
    <property type="entry name" value="NAT_SF"/>
    <property type="match status" value="1"/>
</dbReference>
<organism evidence="2 3">
    <name type="scientific">Dialister invisus</name>
    <dbReference type="NCBI Taxonomy" id="218538"/>
    <lineage>
        <taxon>Bacteria</taxon>
        <taxon>Bacillati</taxon>
        <taxon>Bacillota</taxon>
        <taxon>Negativicutes</taxon>
        <taxon>Veillonellales</taxon>
        <taxon>Veillonellaceae</taxon>
        <taxon>Dialister</taxon>
    </lineage>
</organism>
<dbReference type="InterPro" id="IPR016181">
    <property type="entry name" value="Acyl_CoA_acyltransferase"/>
</dbReference>
<dbReference type="RefSeq" id="WP_276640863.1">
    <property type="nucleotide sequence ID" value="NZ_CAUQCT010000088.1"/>
</dbReference>
<dbReference type="GO" id="GO:0030649">
    <property type="term" value="P:aminoglycoside antibiotic catabolic process"/>
    <property type="evidence" value="ECO:0007669"/>
    <property type="project" value="TreeGrafter"/>
</dbReference>
<sequence>MKIRKCSRTDEKDIRALWSYCFEREDDPWFRWYFRELYRPEDVLAGEEAEKIACSLHRRPYEICVRGAKMPVDYLVGVATHPAARGKGLATELIRGAFHMARMENKGAVILMPSAASYYYPMGFSFYAHQWKRSAAPEHLSFLGKRAQSAGSIASIDEWKTLASVYDRYVKGRNGWAFRDEASWKKHISAQFCDGGYIAVVNDLDGAAGYIFYHLDGRKLIVSEMAYASDAGRKGLYAYMAGHRGSVDECVWYEPFDDRAFFYWQNGAEHTYIHNASFPTMMGRVTDPVMAFDGLPCREMKGFLSFQLADEFLPENSGIYVLSAKEGRIYAVKYDVFYTLKLHIEDISGVKLGNKIPEPDFTMTAGALAQLFFGALSLRELSDLGRIEWLEGAEREKVLETAENMLPSEKNWINEWY</sequence>
<dbReference type="SUPFAM" id="SSF55718">
    <property type="entry name" value="SCP-like"/>
    <property type="match status" value="1"/>
</dbReference>
<evidence type="ECO:0000313" key="2">
    <source>
        <dbReference type="EMBL" id="MBF1130099.1"/>
    </source>
</evidence>
<dbReference type="Pfam" id="PF17668">
    <property type="entry name" value="Acetyltransf_17"/>
    <property type="match status" value="1"/>
</dbReference>
<comment type="caution">
    <text evidence="2">The sequence shown here is derived from an EMBL/GenBank/DDBJ whole genome shotgun (WGS) entry which is preliminary data.</text>
</comment>
<dbReference type="InterPro" id="IPR051554">
    <property type="entry name" value="Acetyltransferase_Eis"/>
</dbReference>
<proteinExistence type="predicted"/>
<dbReference type="Pfam" id="PF13527">
    <property type="entry name" value="Acetyltransf_9"/>
    <property type="match status" value="1"/>
</dbReference>